<evidence type="ECO:0000313" key="1">
    <source>
        <dbReference type="EMBL" id="NIK13513.1"/>
    </source>
</evidence>
<dbReference type="AlphaFoldDB" id="A0A846MDV7"/>
<gene>
    <name evidence="1" type="ORF">BDD39_000023</name>
</gene>
<comment type="caution">
    <text evidence="1">The sequence shown here is derived from an EMBL/GenBank/DDBJ whole genome shotgun (WGS) entry which is preliminary data.</text>
</comment>
<dbReference type="EMBL" id="JAASRS010000001">
    <property type="protein sequence ID" value="NIK13513.1"/>
    <property type="molecule type" value="Genomic_DNA"/>
</dbReference>
<sequence length="38" mass="4219">MNMLRVASTHPTSLNLLVEEEATNMPKGDAMFAFIIPQ</sequence>
<protein>
    <submittedName>
        <fullName evidence="1">Uncharacterized protein</fullName>
    </submittedName>
</protein>
<evidence type="ECO:0000313" key="2">
    <source>
        <dbReference type="Proteomes" id="UP000532769"/>
    </source>
</evidence>
<name>A0A846MDV7_9BACL</name>
<dbReference type="Proteomes" id="UP000532769">
    <property type="component" value="Unassembled WGS sequence"/>
</dbReference>
<proteinExistence type="predicted"/>
<accession>A0A846MDV7</accession>
<keyword evidence="2" id="KW-1185">Reference proteome</keyword>
<organism evidence="1 2">
    <name type="scientific">Saccharococcus thermophilus</name>
    <dbReference type="NCBI Taxonomy" id="29396"/>
    <lineage>
        <taxon>Bacteria</taxon>
        <taxon>Bacillati</taxon>
        <taxon>Bacillota</taxon>
        <taxon>Bacilli</taxon>
        <taxon>Bacillales</taxon>
        <taxon>Anoxybacillaceae</taxon>
        <taxon>Saccharococcus</taxon>
    </lineage>
</organism>
<reference evidence="1 2" key="1">
    <citation type="submission" date="2020-03" db="EMBL/GenBank/DDBJ databases">
        <title>Genomic Encyclopedia of Archaeal and Bacterial Type Strains, Phase II (KMG-II): from individual species to whole genera.</title>
        <authorList>
            <person name="Goeker M."/>
        </authorList>
    </citation>
    <scope>NUCLEOTIDE SEQUENCE [LARGE SCALE GENOMIC DNA]</scope>
    <source>
        <strain evidence="1 2">DSM 4749</strain>
    </source>
</reference>